<accession>A0ABU0UAZ2</accession>
<dbReference type="Proteomes" id="UP001244640">
    <property type="component" value="Unassembled WGS sequence"/>
</dbReference>
<organism evidence="1 2">
    <name type="scientific">Sphingobacterium zeae</name>
    <dbReference type="NCBI Taxonomy" id="1776859"/>
    <lineage>
        <taxon>Bacteria</taxon>
        <taxon>Pseudomonadati</taxon>
        <taxon>Bacteroidota</taxon>
        <taxon>Sphingobacteriia</taxon>
        <taxon>Sphingobacteriales</taxon>
        <taxon>Sphingobacteriaceae</taxon>
        <taxon>Sphingobacterium</taxon>
    </lineage>
</organism>
<protein>
    <recommendedName>
        <fullName evidence="3">SIR2-like domain-containing protein</fullName>
    </recommendedName>
</protein>
<evidence type="ECO:0000313" key="1">
    <source>
        <dbReference type="EMBL" id="MDQ1152004.1"/>
    </source>
</evidence>
<evidence type="ECO:0000313" key="2">
    <source>
        <dbReference type="Proteomes" id="UP001244640"/>
    </source>
</evidence>
<keyword evidence="2" id="KW-1185">Reference proteome</keyword>
<name>A0ABU0UAZ2_9SPHI</name>
<proteinExistence type="predicted"/>
<dbReference type="RefSeq" id="WP_307187383.1">
    <property type="nucleotide sequence ID" value="NZ_JAUTBA010000001.1"/>
</dbReference>
<evidence type="ECO:0008006" key="3">
    <source>
        <dbReference type="Google" id="ProtNLM"/>
    </source>
</evidence>
<gene>
    <name evidence="1" type="ORF">QE382_003988</name>
</gene>
<dbReference type="Pfam" id="PF13289">
    <property type="entry name" value="SIR2_2"/>
    <property type="match status" value="1"/>
</dbReference>
<sequence length="316" mass="37500">MRLLGIVFKVIGGWRLIYMMMNKFTLLVGNDINNISPGISWSDLLTNIKEKYKVSSLENGLKPFPMLYEEIFLGAIKKQHINERELKSYISDCVSQIKQNEIHQLIREIPIENIITTNYDFSLEGQTSTRNTGLIRETTYSIFRRHESEHKTYWHIHGDCLNPSSINLGYEHYCGQLQKMRDYVVNGTNYSSETVYKDSLMKRLNQKKGTKLQSWIDLFFTQDIHIFGLSLDLVEIDLWWLLTYRARNKYYKRSSFIKNQLFYYTTKKWYSLSKDKMQLLQAHDVEIIVIDEADKTKYYKKVLAAVRKRYELSSRE</sequence>
<reference evidence="1 2" key="1">
    <citation type="submission" date="2023-07" db="EMBL/GenBank/DDBJ databases">
        <title>Functional and genomic diversity of the sorghum phyllosphere microbiome.</title>
        <authorList>
            <person name="Shade A."/>
        </authorList>
    </citation>
    <scope>NUCLEOTIDE SEQUENCE [LARGE SCALE GENOMIC DNA]</scope>
    <source>
        <strain evidence="1 2">SORGH_AS_0892</strain>
    </source>
</reference>
<dbReference type="EMBL" id="JAUTBA010000001">
    <property type="protein sequence ID" value="MDQ1152004.1"/>
    <property type="molecule type" value="Genomic_DNA"/>
</dbReference>
<comment type="caution">
    <text evidence="1">The sequence shown here is derived from an EMBL/GenBank/DDBJ whole genome shotgun (WGS) entry which is preliminary data.</text>
</comment>